<dbReference type="InterPro" id="IPR014710">
    <property type="entry name" value="RmlC-like_jellyroll"/>
</dbReference>
<sequence length="134" mass="14742">MNIQDVGKFPVDGPSARATGELFKVTSQNCLHTIYGKTYPIKINLFISNDFVHLGEMIIPSGGTGSRASEVIESDGDTVLYVKEGPITFFIPATQEVFHVQEGDTMFIPEHTPYQLINYSDKVLTAVFTTAPNL</sequence>
<comment type="caution">
    <text evidence="1">The sequence shown here is derived from an EMBL/GenBank/DDBJ whole genome shotgun (WGS) entry which is preliminary data.</text>
</comment>
<accession>A0A926IC41</accession>
<dbReference type="Proteomes" id="UP000660861">
    <property type="component" value="Unassembled WGS sequence"/>
</dbReference>
<dbReference type="InterPro" id="IPR011051">
    <property type="entry name" value="RmlC_Cupin_sf"/>
</dbReference>
<dbReference type="SUPFAM" id="SSF51182">
    <property type="entry name" value="RmlC-like cupins"/>
    <property type="match status" value="1"/>
</dbReference>
<reference evidence="1" key="1">
    <citation type="submission" date="2020-08" db="EMBL/GenBank/DDBJ databases">
        <title>Genome public.</title>
        <authorList>
            <person name="Liu C."/>
            <person name="Sun Q."/>
        </authorList>
    </citation>
    <scope>NUCLEOTIDE SEQUENCE</scope>
    <source>
        <strain evidence="1">NSJ-54</strain>
    </source>
</reference>
<dbReference type="Gene3D" id="2.60.120.10">
    <property type="entry name" value="Jelly Rolls"/>
    <property type="match status" value="1"/>
</dbReference>
<protein>
    <submittedName>
        <fullName evidence="1">Cupin domain-containing protein</fullName>
    </submittedName>
</protein>
<name>A0A926IC41_9FIRM</name>
<dbReference type="EMBL" id="JACRTC010000005">
    <property type="protein sequence ID" value="MBC8570827.1"/>
    <property type="molecule type" value="Genomic_DNA"/>
</dbReference>
<proteinExistence type="predicted"/>
<dbReference type="CDD" id="cd02208">
    <property type="entry name" value="cupin_RmlC-like"/>
    <property type="match status" value="1"/>
</dbReference>
<keyword evidence="2" id="KW-1185">Reference proteome</keyword>
<dbReference type="AlphaFoldDB" id="A0A926IC41"/>
<organism evidence="1 2">
    <name type="scientific">Zongyangia hominis</name>
    <dbReference type="NCBI Taxonomy" id="2763677"/>
    <lineage>
        <taxon>Bacteria</taxon>
        <taxon>Bacillati</taxon>
        <taxon>Bacillota</taxon>
        <taxon>Clostridia</taxon>
        <taxon>Eubacteriales</taxon>
        <taxon>Oscillospiraceae</taxon>
        <taxon>Zongyangia</taxon>
    </lineage>
</organism>
<evidence type="ECO:0000313" key="2">
    <source>
        <dbReference type="Proteomes" id="UP000660861"/>
    </source>
</evidence>
<evidence type="ECO:0000313" key="1">
    <source>
        <dbReference type="EMBL" id="MBC8570827.1"/>
    </source>
</evidence>
<dbReference type="RefSeq" id="WP_262397921.1">
    <property type="nucleotide sequence ID" value="NZ_JACRTC010000005.1"/>
</dbReference>
<gene>
    <name evidence="1" type="ORF">H8709_08300</name>
</gene>